<comment type="caution">
    <text evidence="1">The sequence shown here is derived from an EMBL/GenBank/DDBJ whole genome shotgun (WGS) entry which is preliminary data.</text>
</comment>
<reference evidence="1" key="2">
    <citation type="submission" date="2021-04" db="EMBL/GenBank/DDBJ databases">
        <authorList>
            <person name="Gilroy R."/>
        </authorList>
    </citation>
    <scope>NUCLEOTIDE SEQUENCE</scope>
    <source>
        <strain evidence="1">Gambia2-208</strain>
    </source>
</reference>
<gene>
    <name evidence="1" type="ORF">H9824_05695</name>
</gene>
<accession>A0A9D2CL85</accession>
<name>A0A9D2CL85_9BACE</name>
<evidence type="ECO:0000313" key="2">
    <source>
        <dbReference type="Proteomes" id="UP000886851"/>
    </source>
</evidence>
<reference evidence="1" key="1">
    <citation type="journal article" date="2021" name="PeerJ">
        <title>Extensive microbial diversity within the chicken gut microbiome revealed by metagenomics and culture.</title>
        <authorList>
            <person name="Gilroy R."/>
            <person name="Ravi A."/>
            <person name="Getino M."/>
            <person name="Pursley I."/>
            <person name="Horton D.L."/>
            <person name="Alikhan N.F."/>
            <person name="Baker D."/>
            <person name="Gharbi K."/>
            <person name="Hall N."/>
            <person name="Watson M."/>
            <person name="Adriaenssens E.M."/>
            <person name="Foster-Nyarko E."/>
            <person name="Jarju S."/>
            <person name="Secka A."/>
            <person name="Antonio M."/>
            <person name="Oren A."/>
            <person name="Chaudhuri R.R."/>
            <person name="La Ragione R."/>
            <person name="Hildebrand F."/>
            <person name="Pallen M.J."/>
        </authorList>
    </citation>
    <scope>NUCLEOTIDE SEQUENCE</scope>
    <source>
        <strain evidence="1">Gambia2-208</strain>
    </source>
</reference>
<protein>
    <submittedName>
        <fullName evidence="1">Uncharacterized protein</fullName>
    </submittedName>
</protein>
<organism evidence="1 2">
    <name type="scientific">Candidatus Bacteroides pullicola</name>
    <dbReference type="NCBI Taxonomy" id="2838475"/>
    <lineage>
        <taxon>Bacteria</taxon>
        <taxon>Pseudomonadati</taxon>
        <taxon>Bacteroidota</taxon>
        <taxon>Bacteroidia</taxon>
        <taxon>Bacteroidales</taxon>
        <taxon>Bacteroidaceae</taxon>
        <taxon>Bacteroides</taxon>
    </lineage>
</organism>
<proteinExistence type="predicted"/>
<evidence type="ECO:0000313" key="1">
    <source>
        <dbReference type="EMBL" id="HIY88180.1"/>
    </source>
</evidence>
<dbReference type="AlphaFoldDB" id="A0A9D2CL85"/>
<dbReference type="Proteomes" id="UP000886851">
    <property type="component" value="Unassembled WGS sequence"/>
</dbReference>
<dbReference type="EMBL" id="DXCV01000039">
    <property type="protein sequence ID" value="HIY88180.1"/>
    <property type="molecule type" value="Genomic_DNA"/>
</dbReference>
<sequence>MNKETIEKAAREYAKDKYGGENAKQYAIAQIHAGRDGFIDGAQWRINSVWHDGTVSCQSRRKALVLFKNGNAAVYNDLRDLTYERLWGEVDKFAYLDDLLPDGKEADQ</sequence>